<evidence type="ECO:0000259" key="2">
    <source>
        <dbReference type="Pfam" id="PF02720"/>
    </source>
</evidence>
<dbReference type="KEGG" id="noy:EXE57_08135"/>
<dbReference type="Proteomes" id="UP000294894">
    <property type="component" value="Chromosome"/>
</dbReference>
<reference evidence="4 5" key="1">
    <citation type="submission" date="2019-03" db="EMBL/GenBank/DDBJ databases">
        <title>Three New Species of Nocardioides, Nocardioides euryhalodurans sp. nov., Nocardioides seonyuensis sp. nov. and Nocardioides eburneoflavus sp. nov., Iolated from Soil.</title>
        <authorList>
            <person name="Roh S.G."/>
            <person name="Lee C."/>
            <person name="Kim M.-K."/>
            <person name="Kim S.B."/>
        </authorList>
    </citation>
    <scope>NUCLEOTIDE SEQUENCE [LARGE SCALE GENOMIC DNA]</scope>
    <source>
        <strain evidence="4 5">MMS17-SY117</strain>
    </source>
</reference>
<sequence length="424" mass="45705">MSQAAVPLPHPLQRCASRITAAIDEIGGSSPLLLTTEAKQEVLVDLSRSIARLEAVRLSVLAAAGDVADEAAARSAGAWLGVRARLHGLEGRRLQQLAEALAERYAVVGSALLAGDVSRPQAEVIVAALDDLPGEVDRSVRTEAERHLAASAADFGPRDLRVLGRRVLDVVAPEVAEEHERRALGREEQRAQRRMRLTTRLLGGGLTRVVADLPTLHADLLLTQLHAFASPRRDHLDGAGSGGARRDPDTGERIPASQLLAQAFCSLLERLPTGVVPDHGGGAATLVVTIDHDKLAEDLGVARLSTGHAISVGEARRLACTAGILPMVLGGASHPLDVCRKRRFHTPAMRRALAVRDRECRALGCDIPAAWCEAHHAIPWAEARGPTSVEDGLLLCSFHHHRAHDKRYDLRRMTNGDVRFARRR</sequence>
<dbReference type="RefSeq" id="WP_135076179.1">
    <property type="nucleotide sequence ID" value="NZ_CP038267.1"/>
</dbReference>
<evidence type="ECO:0000313" key="5">
    <source>
        <dbReference type="Proteomes" id="UP000294894"/>
    </source>
</evidence>
<evidence type="ECO:0000259" key="3">
    <source>
        <dbReference type="Pfam" id="PF13391"/>
    </source>
</evidence>
<name>A0A4P7GKR0_9ACTN</name>
<dbReference type="InterPro" id="IPR003615">
    <property type="entry name" value="HNH_nuc"/>
</dbReference>
<feature type="domain" description="HNH nuclease" evidence="3">
    <location>
        <begin position="360"/>
        <end position="407"/>
    </location>
</feature>
<feature type="region of interest" description="Disordered" evidence="1">
    <location>
        <begin position="232"/>
        <end position="252"/>
    </location>
</feature>
<dbReference type="EMBL" id="CP038267">
    <property type="protein sequence ID" value="QBR92261.1"/>
    <property type="molecule type" value="Genomic_DNA"/>
</dbReference>
<keyword evidence="4" id="KW-0255">Endonuclease</keyword>
<dbReference type="AlphaFoldDB" id="A0A4P7GKR0"/>
<dbReference type="InterPro" id="IPR003870">
    <property type="entry name" value="DUF222"/>
</dbReference>
<gene>
    <name evidence="4" type="ORF">EXE57_08135</name>
</gene>
<keyword evidence="4" id="KW-0540">Nuclease</keyword>
<keyword evidence="5" id="KW-1185">Reference proteome</keyword>
<feature type="domain" description="DUF222" evidence="2">
    <location>
        <begin position="43"/>
        <end position="357"/>
    </location>
</feature>
<dbReference type="CDD" id="cd00085">
    <property type="entry name" value="HNHc"/>
    <property type="match status" value="1"/>
</dbReference>
<dbReference type="OrthoDB" id="3634417at2"/>
<organism evidence="4 5">
    <name type="scientific">Nocardioides euryhalodurans</name>
    <dbReference type="NCBI Taxonomy" id="2518370"/>
    <lineage>
        <taxon>Bacteria</taxon>
        <taxon>Bacillati</taxon>
        <taxon>Actinomycetota</taxon>
        <taxon>Actinomycetes</taxon>
        <taxon>Propionibacteriales</taxon>
        <taxon>Nocardioidaceae</taxon>
        <taxon>Nocardioides</taxon>
    </lineage>
</organism>
<evidence type="ECO:0000313" key="4">
    <source>
        <dbReference type="EMBL" id="QBR92261.1"/>
    </source>
</evidence>
<protein>
    <submittedName>
        <fullName evidence="4">HNH endonuclease</fullName>
    </submittedName>
</protein>
<accession>A0A4P7GKR0</accession>
<dbReference type="Pfam" id="PF13391">
    <property type="entry name" value="HNH_2"/>
    <property type="match status" value="1"/>
</dbReference>
<proteinExistence type="predicted"/>
<dbReference type="GO" id="GO:0004519">
    <property type="term" value="F:endonuclease activity"/>
    <property type="evidence" value="ECO:0007669"/>
    <property type="project" value="UniProtKB-KW"/>
</dbReference>
<keyword evidence="4" id="KW-0378">Hydrolase</keyword>
<evidence type="ECO:0000256" key="1">
    <source>
        <dbReference type="SAM" id="MobiDB-lite"/>
    </source>
</evidence>
<dbReference type="Pfam" id="PF02720">
    <property type="entry name" value="DUF222"/>
    <property type="match status" value="1"/>
</dbReference>